<proteinExistence type="predicted"/>
<reference evidence="2" key="1">
    <citation type="submission" date="2023-04" db="EMBL/GenBank/DDBJ databases">
        <title>Phytophthora fragariaefolia NBRC 109709.</title>
        <authorList>
            <person name="Ichikawa N."/>
            <person name="Sato H."/>
            <person name="Tonouchi N."/>
        </authorList>
    </citation>
    <scope>NUCLEOTIDE SEQUENCE</scope>
    <source>
        <strain evidence="2">NBRC 109709</strain>
    </source>
</reference>
<organism evidence="2 3">
    <name type="scientific">Phytophthora fragariaefolia</name>
    <dbReference type="NCBI Taxonomy" id="1490495"/>
    <lineage>
        <taxon>Eukaryota</taxon>
        <taxon>Sar</taxon>
        <taxon>Stramenopiles</taxon>
        <taxon>Oomycota</taxon>
        <taxon>Peronosporomycetes</taxon>
        <taxon>Peronosporales</taxon>
        <taxon>Peronosporaceae</taxon>
        <taxon>Phytophthora</taxon>
    </lineage>
</organism>
<dbReference type="EMBL" id="BSXT01018865">
    <property type="protein sequence ID" value="GMG15058.1"/>
    <property type="molecule type" value="Genomic_DNA"/>
</dbReference>
<evidence type="ECO:0000313" key="3">
    <source>
        <dbReference type="Proteomes" id="UP001165121"/>
    </source>
</evidence>
<feature type="region of interest" description="Disordered" evidence="1">
    <location>
        <begin position="1"/>
        <end position="42"/>
    </location>
</feature>
<name>A0A9W6YNT9_9STRA</name>
<dbReference type="AlphaFoldDB" id="A0A9W6YNT9"/>
<feature type="compositionally biased region" description="Basic and acidic residues" evidence="1">
    <location>
        <begin position="7"/>
        <end position="20"/>
    </location>
</feature>
<accession>A0A9W6YNT9</accession>
<protein>
    <submittedName>
        <fullName evidence="2">Unnamed protein product</fullName>
    </submittedName>
</protein>
<gene>
    <name evidence="2" type="ORF">Pfra01_002932100</name>
</gene>
<keyword evidence="3" id="KW-1185">Reference proteome</keyword>
<dbReference type="OrthoDB" id="146669at2759"/>
<dbReference type="Proteomes" id="UP001165121">
    <property type="component" value="Unassembled WGS sequence"/>
</dbReference>
<evidence type="ECO:0000313" key="2">
    <source>
        <dbReference type="EMBL" id="GMG15058.1"/>
    </source>
</evidence>
<evidence type="ECO:0000256" key="1">
    <source>
        <dbReference type="SAM" id="MobiDB-lite"/>
    </source>
</evidence>
<comment type="caution">
    <text evidence="2">The sequence shown here is derived from an EMBL/GenBank/DDBJ whole genome shotgun (WGS) entry which is preliminary data.</text>
</comment>
<sequence length="110" mass="11769">MGRSKKRTSEEIDQAMRDNECGNATPAAPDEPAAKKRRHAWRRNKRCNLNKEFESLAVEMAEASTAAAGLPPVPAVVPTPTPAHVSAPITTPVLAPTSVGELQRLETNSA</sequence>